<organism evidence="1 2">
    <name type="scientific">Mycolicibacterium iranicum</name>
    <name type="common">Mycobacterium iranicum</name>
    <dbReference type="NCBI Taxonomy" id="912594"/>
    <lineage>
        <taxon>Bacteria</taxon>
        <taxon>Bacillati</taxon>
        <taxon>Actinomycetota</taxon>
        <taxon>Actinomycetes</taxon>
        <taxon>Mycobacteriales</taxon>
        <taxon>Mycobacteriaceae</taxon>
        <taxon>Mycolicibacterium</taxon>
    </lineage>
</organism>
<keyword evidence="2" id="KW-1185">Reference proteome</keyword>
<comment type="caution">
    <text evidence="1">The sequence shown here is derived from an EMBL/GenBank/DDBJ whole genome shotgun (WGS) entry which is preliminary data.</text>
</comment>
<dbReference type="Proteomes" id="UP000550501">
    <property type="component" value="Unassembled WGS sequence"/>
</dbReference>
<reference evidence="1 2" key="1">
    <citation type="submission" date="2020-08" db="EMBL/GenBank/DDBJ databases">
        <title>The Agave Microbiome: Exploring the role of microbial communities in plant adaptations to desert environments.</title>
        <authorList>
            <person name="Partida-Martinez L.P."/>
        </authorList>
    </citation>
    <scope>NUCLEOTIDE SEQUENCE [LARGE SCALE GENOMIC DNA]</scope>
    <source>
        <strain evidence="1 2">AT2.18</strain>
    </source>
</reference>
<dbReference type="RefSeq" id="WP_183466960.1">
    <property type="nucleotide sequence ID" value="NZ_JACHVU010000002.1"/>
</dbReference>
<evidence type="ECO:0000313" key="1">
    <source>
        <dbReference type="EMBL" id="MBB2989689.1"/>
    </source>
</evidence>
<proteinExistence type="predicted"/>
<dbReference type="AlphaFoldDB" id="A0A839Q1K0"/>
<sequence>MTATMIVVVILWVLCGIPAAFFAHAHRGDLGGSPQPGSLTAVTGDQR</sequence>
<protein>
    <submittedName>
        <fullName evidence="1">Uncharacterized protein</fullName>
    </submittedName>
</protein>
<name>A0A839Q1K0_MYCIR</name>
<evidence type="ECO:0000313" key="2">
    <source>
        <dbReference type="Proteomes" id="UP000550501"/>
    </source>
</evidence>
<dbReference type="EMBL" id="JACHVU010000002">
    <property type="protein sequence ID" value="MBB2989689.1"/>
    <property type="molecule type" value="Genomic_DNA"/>
</dbReference>
<gene>
    <name evidence="1" type="ORF">FHR72_001152</name>
</gene>
<accession>A0A839Q1K0</accession>